<name>A0ABU3SXR6_9ALTE</name>
<sequence>MRSKVLWLWLVMLGSMLKVNYALAGEVEIVKAKFIQVKKGTWTIRLALP</sequence>
<keyword evidence="2" id="KW-1185">Reference proteome</keyword>
<protein>
    <submittedName>
        <fullName evidence="1">Uncharacterized protein</fullName>
    </submittedName>
</protein>
<dbReference type="RefSeq" id="WP_316026384.1">
    <property type="nucleotide sequence ID" value="NZ_JAWDIO010000002.1"/>
</dbReference>
<gene>
    <name evidence="1" type="ORF">RS130_13570</name>
</gene>
<dbReference type="EMBL" id="JAWDIO010000002">
    <property type="protein sequence ID" value="MDU0354809.1"/>
    <property type="molecule type" value="Genomic_DNA"/>
</dbReference>
<reference evidence="1 2" key="1">
    <citation type="submission" date="2023-10" db="EMBL/GenBank/DDBJ databases">
        <title>Glaciecola aquimarina strain GGW-M5 nov., isolated from a coastal seawater.</title>
        <authorList>
            <person name="Bayburt H."/>
            <person name="Kim J.M."/>
            <person name="Choi B.J."/>
            <person name="Jeon C.O."/>
        </authorList>
    </citation>
    <scope>NUCLEOTIDE SEQUENCE [LARGE SCALE GENOMIC DNA]</scope>
    <source>
        <strain evidence="1 2">KCTC 32108</strain>
    </source>
</reference>
<accession>A0ABU3SXR6</accession>
<comment type="caution">
    <text evidence="1">The sequence shown here is derived from an EMBL/GenBank/DDBJ whole genome shotgun (WGS) entry which is preliminary data.</text>
</comment>
<proteinExistence type="predicted"/>
<dbReference type="Proteomes" id="UP001247805">
    <property type="component" value="Unassembled WGS sequence"/>
</dbReference>
<evidence type="ECO:0000313" key="2">
    <source>
        <dbReference type="Proteomes" id="UP001247805"/>
    </source>
</evidence>
<organism evidence="1 2">
    <name type="scientific">Paraglaciecola aquimarina</name>
    <dbReference type="NCBI Taxonomy" id="1235557"/>
    <lineage>
        <taxon>Bacteria</taxon>
        <taxon>Pseudomonadati</taxon>
        <taxon>Pseudomonadota</taxon>
        <taxon>Gammaproteobacteria</taxon>
        <taxon>Alteromonadales</taxon>
        <taxon>Alteromonadaceae</taxon>
        <taxon>Paraglaciecola</taxon>
    </lineage>
</organism>
<evidence type="ECO:0000313" key="1">
    <source>
        <dbReference type="EMBL" id="MDU0354809.1"/>
    </source>
</evidence>